<evidence type="ECO:0008006" key="10">
    <source>
        <dbReference type="Google" id="ProtNLM"/>
    </source>
</evidence>
<dbReference type="Proteomes" id="UP000294772">
    <property type="component" value="Unassembled WGS sequence"/>
</dbReference>
<feature type="binding site" evidence="2">
    <location>
        <position position="56"/>
    </location>
    <ligand>
        <name>Fe cation</name>
        <dbReference type="ChEBI" id="CHEBI:24875"/>
    </ligand>
</feature>
<dbReference type="Gene3D" id="2.60.120.10">
    <property type="entry name" value="Jelly Rolls"/>
    <property type="match status" value="2"/>
</dbReference>
<feature type="binding site" evidence="2">
    <location>
        <position position="58"/>
    </location>
    <ligand>
        <name>Fe cation</name>
        <dbReference type="ChEBI" id="CHEBI:24875"/>
    </ligand>
</feature>
<dbReference type="Pfam" id="PF05726">
    <property type="entry name" value="Pirin_C"/>
    <property type="match status" value="1"/>
</dbReference>
<gene>
    <name evidence="6" type="ORF">C1702_03385</name>
    <name evidence="7" type="ORF">EV676_104114</name>
</gene>
<dbReference type="SUPFAM" id="SSF51182">
    <property type="entry name" value="RmlC-like cupins"/>
    <property type="match status" value="1"/>
</dbReference>
<evidence type="ECO:0000313" key="7">
    <source>
        <dbReference type="EMBL" id="TCP07559.1"/>
    </source>
</evidence>
<keyword evidence="8" id="KW-1185">Reference proteome</keyword>
<dbReference type="OrthoDB" id="321327at2"/>
<dbReference type="InterPro" id="IPR011051">
    <property type="entry name" value="RmlC_Cupin_sf"/>
</dbReference>
<evidence type="ECO:0000313" key="6">
    <source>
        <dbReference type="EMBL" id="PPE71020.1"/>
    </source>
</evidence>
<evidence type="ECO:0000256" key="1">
    <source>
        <dbReference type="ARBA" id="ARBA00008416"/>
    </source>
</evidence>
<reference evidence="6 8" key="1">
    <citation type="submission" date="2018-02" db="EMBL/GenBank/DDBJ databases">
        <title>Reclassifiation of [Polyangium] brachysporum DSM 7029 as Guopingzhaonella breviflexa gen. nov., sp. nov., a member of the family Comamonadaceae.</title>
        <authorList>
            <person name="Tang B."/>
        </authorList>
    </citation>
    <scope>NUCLEOTIDE SEQUENCE [LARGE SCALE GENOMIC DNA]</scope>
    <source>
        <strain evidence="6 8">DSM 15344</strain>
    </source>
</reference>
<evidence type="ECO:0000259" key="5">
    <source>
        <dbReference type="Pfam" id="PF05726"/>
    </source>
</evidence>
<evidence type="ECO:0000256" key="3">
    <source>
        <dbReference type="RuleBase" id="RU003457"/>
    </source>
</evidence>
<dbReference type="InterPro" id="IPR012093">
    <property type="entry name" value="Pirin"/>
</dbReference>
<feature type="binding site" evidence="2">
    <location>
        <position position="100"/>
    </location>
    <ligand>
        <name>Fe cation</name>
        <dbReference type="ChEBI" id="CHEBI:24875"/>
    </ligand>
</feature>
<dbReference type="InterPro" id="IPR003829">
    <property type="entry name" value="Pirin_N_dom"/>
</dbReference>
<reference evidence="7 9" key="2">
    <citation type="submission" date="2019-03" db="EMBL/GenBank/DDBJ databases">
        <title>Genomic Encyclopedia of Type Strains, Phase IV (KMG-IV): sequencing the most valuable type-strain genomes for metagenomic binning, comparative biology and taxonomic classification.</title>
        <authorList>
            <person name="Goeker M."/>
        </authorList>
    </citation>
    <scope>NUCLEOTIDE SEQUENCE [LARGE SCALE GENOMIC DNA]</scope>
    <source>
        <strain evidence="7 9">DSM 15264</strain>
    </source>
</reference>
<dbReference type="RefSeq" id="WP_104356281.1">
    <property type="nucleotide sequence ID" value="NZ_CALFFA010000016.1"/>
</dbReference>
<accession>A0A2S5T7Q0</accession>
<evidence type="ECO:0000313" key="9">
    <source>
        <dbReference type="Proteomes" id="UP000294772"/>
    </source>
</evidence>
<dbReference type="AlphaFoldDB" id="A0A2S5T7Q0"/>
<dbReference type="CDD" id="cd02247">
    <property type="entry name" value="cupin_pirin_C"/>
    <property type="match status" value="1"/>
</dbReference>
<dbReference type="InterPro" id="IPR008778">
    <property type="entry name" value="Pirin_C_dom"/>
</dbReference>
<organism evidence="6 8">
    <name type="scientific">Caldimonas thermodepolymerans</name>
    <dbReference type="NCBI Taxonomy" id="215580"/>
    <lineage>
        <taxon>Bacteria</taxon>
        <taxon>Pseudomonadati</taxon>
        <taxon>Pseudomonadota</taxon>
        <taxon>Betaproteobacteria</taxon>
        <taxon>Burkholderiales</taxon>
        <taxon>Sphaerotilaceae</taxon>
        <taxon>Caldimonas</taxon>
    </lineage>
</organism>
<dbReference type="GO" id="GO:0046872">
    <property type="term" value="F:metal ion binding"/>
    <property type="evidence" value="ECO:0007669"/>
    <property type="project" value="UniProtKB-KW"/>
</dbReference>
<dbReference type="PANTHER" id="PTHR13903:SF8">
    <property type="entry name" value="PIRIN"/>
    <property type="match status" value="1"/>
</dbReference>
<dbReference type="EMBL" id="SLXF01000004">
    <property type="protein sequence ID" value="TCP07559.1"/>
    <property type="molecule type" value="Genomic_DNA"/>
</dbReference>
<comment type="similarity">
    <text evidence="1 3">Belongs to the pirin family.</text>
</comment>
<name>A0A2S5T7Q0_9BURK</name>
<feature type="binding site" evidence="2">
    <location>
        <position position="102"/>
    </location>
    <ligand>
        <name>Fe cation</name>
        <dbReference type="ChEBI" id="CHEBI:24875"/>
    </ligand>
</feature>
<keyword evidence="2" id="KW-0479">Metal-binding</keyword>
<feature type="domain" description="Pirin N-terminal" evidence="4">
    <location>
        <begin position="18"/>
        <end position="122"/>
    </location>
</feature>
<proteinExistence type="inferred from homology"/>
<dbReference type="PANTHER" id="PTHR13903">
    <property type="entry name" value="PIRIN-RELATED"/>
    <property type="match status" value="1"/>
</dbReference>
<dbReference type="Pfam" id="PF02678">
    <property type="entry name" value="Pirin"/>
    <property type="match status" value="1"/>
</dbReference>
<sequence>MGPIRLQSHLKSLGDGLTVRRLLPAAEARAVGPFVFFDHIGPADFGPGQGMDVRPHPHIGLATVTYLFEGAILHRDSLGSVREILPGEVNWMVAGRGIVHSERTPAELRAAGHRLHGIQTWVALPLAEEEAAPSFLHVGADELPLIEAHGVQLRVIAGEAFGRRSPVPVPGPTLYVAVEMPFGSSIEVPPDHPEQALYVASGSVSVDGEPVDTGEMLVLPARPVRLRALERAQAVLVGGEPLDLGAENTPQQPRHMRWNFVSSRQARIDEAVAAWSRQDAAAFPPVPGETGFIPYP</sequence>
<feature type="domain" description="Pirin C-terminal" evidence="5">
    <location>
        <begin position="175"/>
        <end position="277"/>
    </location>
</feature>
<keyword evidence="2" id="KW-0408">Iron</keyword>
<comment type="cofactor">
    <cofactor evidence="2">
        <name>Fe cation</name>
        <dbReference type="ChEBI" id="CHEBI:24875"/>
    </cofactor>
    <text evidence="2">Binds 1 Fe cation per subunit.</text>
</comment>
<evidence type="ECO:0000256" key="2">
    <source>
        <dbReference type="PIRSR" id="PIRSR006232-1"/>
    </source>
</evidence>
<evidence type="ECO:0000313" key="8">
    <source>
        <dbReference type="Proteomes" id="UP000239406"/>
    </source>
</evidence>
<dbReference type="Proteomes" id="UP000239406">
    <property type="component" value="Unassembled WGS sequence"/>
</dbReference>
<dbReference type="InterPro" id="IPR014710">
    <property type="entry name" value="RmlC-like_jellyroll"/>
</dbReference>
<comment type="caution">
    <text evidence="6">The sequence shown here is derived from an EMBL/GenBank/DDBJ whole genome shotgun (WGS) entry which is preliminary data.</text>
</comment>
<dbReference type="PIRSF" id="PIRSF006232">
    <property type="entry name" value="Pirin"/>
    <property type="match status" value="1"/>
</dbReference>
<protein>
    <recommendedName>
        <fullName evidence="10">Pirin family protein</fullName>
    </recommendedName>
</protein>
<dbReference type="CDD" id="cd02909">
    <property type="entry name" value="cupin_pirin_N"/>
    <property type="match status" value="1"/>
</dbReference>
<dbReference type="EMBL" id="PSNY01000003">
    <property type="protein sequence ID" value="PPE71020.1"/>
    <property type="molecule type" value="Genomic_DNA"/>
</dbReference>
<evidence type="ECO:0000259" key="4">
    <source>
        <dbReference type="Pfam" id="PF02678"/>
    </source>
</evidence>